<dbReference type="SUPFAM" id="SSF50044">
    <property type="entry name" value="SH3-domain"/>
    <property type="match status" value="1"/>
</dbReference>
<dbReference type="GO" id="GO:0007015">
    <property type="term" value="P:actin filament organization"/>
    <property type="evidence" value="ECO:0007669"/>
    <property type="project" value="TreeGrafter"/>
</dbReference>
<feature type="compositionally biased region" description="Pro residues" evidence="10">
    <location>
        <begin position="678"/>
        <end position="687"/>
    </location>
</feature>
<keyword evidence="15" id="KW-1185">Reference proteome</keyword>
<evidence type="ECO:0000256" key="8">
    <source>
        <dbReference type="PROSITE-ProRule" id="PRU00192"/>
    </source>
</evidence>
<gene>
    <name evidence="14" type="ORF">HPB48_008565</name>
</gene>
<comment type="similarity">
    <text evidence="1 9">Belongs to the TRAFAC class myosin-kinesin ATPase superfamily. Myosin family.</text>
</comment>
<reference evidence="14 15" key="1">
    <citation type="journal article" date="2020" name="Cell">
        <title>Large-Scale Comparative Analyses of Tick Genomes Elucidate Their Genetic Diversity and Vector Capacities.</title>
        <authorList>
            <consortium name="Tick Genome and Microbiome Consortium (TIGMIC)"/>
            <person name="Jia N."/>
            <person name="Wang J."/>
            <person name="Shi W."/>
            <person name="Du L."/>
            <person name="Sun Y."/>
            <person name="Zhan W."/>
            <person name="Jiang J.F."/>
            <person name="Wang Q."/>
            <person name="Zhang B."/>
            <person name="Ji P."/>
            <person name="Bell-Sakyi L."/>
            <person name="Cui X.M."/>
            <person name="Yuan T.T."/>
            <person name="Jiang B.G."/>
            <person name="Yang W.F."/>
            <person name="Lam T.T."/>
            <person name="Chang Q.C."/>
            <person name="Ding S.J."/>
            <person name="Wang X.J."/>
            <person name="Zhu J.G."/>
            <person name="Ruan X.D."/>
            <person name="Zhao L."/>
            <person name="Wei J.T."/>
            <person name="Ye R.Z."/>
            <person name="Que T.C."/>
            <person name="Du C.H."/>
            <person name="Zhou Y.H."/>
            <person name="Cheng J.X."/>
            <person name="Dai P.F."/>
            <person name="Guo W.B."/>
            <person name="Han X.H."/>
            <person name="Huang E.J."/>
            <person name="Li L.F."/>
            <person name="Wei W."/>
            <person name="Gao Y.C."/>
            <person name="Liu J.Z."/>
            <person name="Shao H.Z."/>
            <person name="Wang X."/>
            <person name="Wang C.C."/>
            <person name="Yang T.C."/>
            <person name="Huo Q.B."/>
            <person name="Li W."/>
            <person name="Chen H.Y."/>
            <person name="Chen S.E."/>
            <person name="Zhou L.G."/>
            <person name="Ni X.B."/>
            <person name="Tian J.H."/>
            <person name="Sheng Y."/>
            <person name="Liu T."/>
            <person name="Pan Y.S."/>
            <person name="Xia L.Y."/>
            <person name="Li J."/>
            <person name="Zhao F."/>
            <person name="Cao W.C."/>
        </authorList>
    </citation>
    <scope>NUCLEOTIDE SEQUENCE [LARGE SCALE GENOMIC DNA]</scope>
    <source>
        <strain evidence="14">HaeL-2018</strain>
    </source>
</reference>
<dbReference type="PROSITE" id="PS50002">
    <property type="entry name" value="SH3"/>
    <property type="match status" value="1"/>
</dbReference>
<dbReference type="Gene3D" id="1.20.58.530">
    <property type="match status" value="1"/>
</dbReference>
<sequence>MQTTAGGLNIGILDIYGFEIFQRNGFEQFCINYVNEKLQQIFIELTLKAEQEEYVQEGIQWKAIDYFNNKVVCDLIESKAPPGVFSVLDDICATMHAMSDGVDAQLCHKLSQQVGSHPHFQLAGSMGFVVHHYAGKVSYSADGMCDKNRDVLFPDVVLVMQGSSNSFIKSLFPENVAGTVKGRPTTAGSKIKSQANKLVEALMKCTPHYIRCIKPNETKKAHDWEDDRLKHQVEYLGLKENIRVRRAGFAYRRVFDKFLHRYAVLTKETFPRWRGDPKEGILHILRSVNMDKDQYQLGKTKIFIKAPESLLFLLEEVRERRYDHHARVIQKAFKKYFARRQYLKQKQKAADILQGRKERRRHSLNRNFVGDYIGLDHHPELKVLVGKRERVEFAETVLKYDRRFKPVKRDLILTPKSLFLIGREKVKKGNDKGKIKEVIKRKIDLENIFQVTTSTRQDDFVVLQVKNEYDSFIECVFKTEFLYMLDKKVREKCQRPLNLQFSDRLEFRVKKEGLFGGGSIKQVNVCQGQGDEAVLNVSGGALTISIGPGLPKNSSELLALSQPDAHRLETGSEFVSAAGNRPRDQHGRGNRAPSSGGAARAPHVGALSAAIGARVAAGASALRHAPNLPRTSHSQQSRRTSTEGNGTSDYMRPPEAGVSGEKRKNSRKMRPVPGGGKPKPPSRPKPAIPTCKALYAYEPQDTDELGISEGDTIEILKEGECESHSQPVWVVAGTTEGQRGALSRKLRGANLSPPHHLRRQQMLEGLQGCPLLKFFYCWPKNQCKHLHFK</sequence>
<comment type="caution">
    <text evidence="14">The sequence shown here is derived from an EMBL/GenBank/DDBJ whole genome shotgun (WGS) entry which is preliminary data.</text>
</comment>
<feature type="compositionally biased region" description="Low complexity" evidence="10">
    <location>
        <begin position="624"/>
        <end position="639"/>
    </location>
</feature>
<dbReference type="Pfam" id="PF00063">
    <property type="entry name" value="Myosin_head"/>
    <property type="match status" value="1"/>
</dbReference>
<evidence type="ECO:0000256" key="5">
    <source>
        <dbReference type="ARBA" id="ARBA00023123"/>
    </source>
</evidence>
<evidence type="ECO:0000259" key="13">
    <source>
        <dbReference type="PROSITE" id="PS51757"/>
    </source>
</evidence>
<dbReference type="OrthoDB" id="6108017at2759"/>
<dbReference type="InterPro" id="IPR036961">
    <property type="entry name" value="Kinesin_motor_dom_sf"/>
</dbReference>
<dbReference type="GO" id="GO:0005524">
    <property type="term" value="F:ATP binding"/>
    <property type="evidence" value="ECO:0007669"/>
    <property type="project" value="UniProtKB-KW"/>
</dbReference>
<dbReference type="GO" id="GO:0000146">
    <property type="term" value="F:microfilament motor activity"/>
    <property type="evidence" value="ECO:0007669"/>
    <property type="project" value="TreeGrafter"/>
</dbReference>
<dbReference type="InterPro" id="IPR027417">
    <property type="entry name" value="P-loop_NTPase"/>
</dbReference>
<feature type="domain" description="SH3" evidence="11">
    <location>
        <begin position="686"/>
        <end position="752"/>
    </location>
</feature>
<dbReference type="InterPro" id="IPR010926">
    <property type="entry name" value="Myosin_TH1"/>
</dbReference>
<evidence type="ECO:0000256" key="7">
    <source>
        <dbReference type="ARBA" id="ARBA00023203"/>
    </source>
</evidence>
<dbReference type="EMBL" id="JABSTR010000005">
    <property type="protein sequence ID" value="KAH9369825.1"/>
    <property type="molecule type" value="Genomic_DNA"/>
</dbReference>
<dbReference type="InterPro" id="IPR001609">
    <property type="entry name" value="Myosin_head_motor_dom-like"/>
</dbReference>
<evidence type="ECO:0000313" key="15">
    <source>
        <dbReference type="Proteomes" id="UP000821853"/>
    </source>
</evidence>
<dbReference type="Gene3D" id="3.40.850.10">
    <property type="entry name" value="Kinesin motor domain"/>
    <property type="match status" value="1"/>
</dbReference>
<dbReference type="OMA" id="KPMPTPG"/>
<keyword evidence="5 9" id="KW-0518">Myosin</keyword>
<dbReference type="VEuPathDB" id="VectorBase:HLOH_051743"/>
<evidence type="ECO:0000256" key="6">
    <source>
        <dbReference type="ARBA" id="ARBA00023175"/>
    </source>
</evidence>
<dbReference type="SUPFAM" id="SSF52540">
    <property type="entry name" value="P-loop containing nucleoside triphosphate hydrolases"/>
    <property type="match status" value="1"/>
</dbReference>
<protein>
    <submittedName>
        <fullName evidence="14">Uncharacterized protein</fullName>
    </submittedName>
</protein>
<evidence type="ECO:0000259" key="12">
    <source>
        <dbReference type="PROSITE" id="PS51456"/>
    </source>
</evidence>
<keyword evidence="6" id="KW-0505">Motor protein</keyword>
<dbReference type="Gene3D" id="2.30.30.40">
    <property type="entry name" value="SH3 Domains"/>
    <property type="match status" value="1"/>
</dbReference>
<evidence type="ECO:0000256" key="4">
    <source>
        <dbReference type="ARBA" id="ARBA00022840"/>
    </source>
</evidence>
<dbReference type="PRINTS" id="PR00193">
    <property type="entry name" value="MYOSINHEAVY"/>
</dbReference>
<dbReference type="InterPro" id="IPR036028">
    <property type="entry name" value="SH3-like_dom_sf"/>
</dbReference>
<dbReference type="SMART" id="SM00242">
    <property type="entry name" value="MYSc"/>
    <property type="match status" value="1"/>
</dbReference>
<evidence type="ECO:0000256" key="2">
    <source>
        <dbReference type="ARBA" id="ARBA00022443"/>
    </source>
</evidence>
<dbReference type="FunFam" id="1.20.58.530:FF:000007">
    <property type="entry name" value="Myosin IE"/>
    <property type="match status" value="1"/>
</dbReference>
<keyword evidence="4" id="KW-0067">ATP-binding</keyword>
<organism evidence="14 15">
    <name type="scientific">Haemaphysalis longicornis</name>
    <name type="common">Bush tick</name>
    <dbReference type="NCBI Taxonomy" id="44386"/>
    <lineage>
        <taxon>Eukaryota</taxon>
        <taxon>Metazoa</taxon>
        <taxon>Ecdysozoa</taxon>
        <taxon>Arthropoda</taxon>
        <taxon>Chelicerata</taxon>
        <taxon>Arachnida</taxon>
        <taxon>Acari</taxon>
        <taxon>Parasitiformes</taxon>
        <taxon>Ixodida</taxon>
        <taxon>Ixodoidea</taxon>
        <taxon>Ixodidae</taxon>
        <taxon>Haemaphysalinae</taxon>
        <taxon>Haemaphysalis</taxon>
    </lineage>
</organism>
<dbReference type="GO" id="GO:0005886">
    <property type="term" value="C:plasma membrane"/>
    <property type="evidence" value="ECO:0007669"/>
    <property type="project" value="TreeGrafter"/>
</dbReference>
<feature type="region of interest" description="Disordered" evidence="10">
    <location>
        <begin position="576"/>
        <end position="601"/>
    </location>
</feature>
<evidence type="ECO:0000256" key="9">
    <source>
        <dbReference type="PROSITE-ProRule" id="PRU00782"/>
    </source>
</evidence>
<evidence type="ECO:0000259" key="11">
    <source>
        <dbReference type="PROSITE" id="PS50002"/>
    </source>
</evidence>
<dbReference type="PROSITE" id="PS51757">
    <property type="entry name" value="TH1"/>
    <property type="match status" value="1"/>
</dbReference>
<accession>A0A9J6G550</accession>
<evidence type="ECO:0000256" key="1">
    <source>
        <dbReference type="ARBA" id="ARBA00008314"/>
    </source>
</evidence>
<dbReference type="Proteomes" id="UP000821853">
    <property type="component" value="Chromosome 3"/>
</dbReference>
<keyword evidence="3" id="KW-0547">Nucleotide-binding</keyword>
<comment type="caution">
    <text evidence="9">Lacks conserved residue(s) required for the propagation of feature annotation.</text>
</comment>
<keyword evidence="7 9" id="KW-0009">Actin-binding</keyword>
<feature type="region of interest" description="Actin-binding" evidence="9">
    <location>
        <begin position="195"/>
        <end position="217"/>
    </location>
</feature>
<evidence type="ECO:0000256" key="10">
    <source>
        <dbReference type="SAM" id="MobiDB-lite"/>
    </source>
</evidence>
<keyword evidence="2 8" id="KW-0728">SH3 domain</keyword>
<dbReference type="Pfam" id="PF00018">
    <property type="entry name" value="SH3_1"/>
    <property type="match status" value="1"/>
</dbReference>
<dbReference type="GO" id="GO:0006897">
    <property type="term" value="P:endocytosis"/>
    <property type="evidence" value="ECO:0007669"/>
    <property type="project" value="TreeGrafter"/>
</dbReference>
<dbReference type="GO" id="GO:0051015">
    <property type="term" value="F:actin filament binding"/>
    <property type="evidence" value="ECO:0007669"/>
    <property type="project" value="TreeGrafter"/>
</dbReference>
<dbReference type="Gene3D" id="1.20.5.4820">
    <property type="match status" value="1"/>
</dbReference>
<dbReference type="PANTHER" id="PTHR13140">
    <property type="entry name" value="MYOSIN"/>
    <property type="match status" value="1"/>
</dbReference>
<dbReference type="PROSITE" id="PS50096">
    <property type="entry name" value="IQ"/>
    <property type="match status" value="1"/>
</dbReference>
<dbReference type="InterPro" id="IPR001452">
    <property type="entry name" value="SH3_domain"/>
</dbReference>
<dbReference type="GO" id="GO:0016459">
    <property type="term" value="C:myosin complex"/>
    <property type="evidence" value="ECO:0007669"/>
    <property type="project" value="UniProtKB-KW"/>
</dbReference>
<feature type="domain" description="Myosin motor" evidence="12">
    <location>
        <begin position="1"/>
        <end position="319"/>
    </location>
</feature>
<proteinExistence type="inferred from homology"/>
<dbReference type="GO" id="GO:0005902">
    <property type="term" value="C:microvillus"/>
    <property type="evidence" value="ECO:0007669"/>
    <property type="project" value="TreeGrafter"/>
</dbReference>
<evidence type="ECO:0000256" key="3">
    <source>
        <dbReference type="ARBA" id="ARBA00022741"/>
    </source>
</evidence>
<dbReference type="PANTHER" id="PTHR13140:SF729">
    <property type="entry name" value="UNCONVENTIONAL MYOSIN-IE"/>
    <property type="match status" value="1"/>
</dbReference>
<name>A0A9J6G550_HAELO</name>
<feature type="region of interest" description="Disordered" evidence="10">
    <location>
        <begin position="624"/>
        <end position="688"/>
    </location>
</feature>
<evidence type="ECO:0000313" key="14">
    <source>
        <dbReference type="EMBL" id="KAH9369825.1"/>
    </source>
</evidence>
<feature type="domain" description="TH1" evidence="13">
    <location>
        <begin position="357"/>
        <end position="548"/>
    </location>
</feature>
<dbReference type="PROSITE" id="PS51456">
    <property type="entry name" value="MYOSIN_MOTOR"/>
    <property type="match status" value="1"/>
</dbReference>
<dbReference type="Pfam" id="PF06017">
    <property type="entry name" value="Myosin_TH1"/>
    <property type="match status" value="1"/>
</dbReference>
<dbReference type="GO" id="GO:0005737">
    <property type="term" value="C:cytoplasm"/>
    <property type="evidence" value="ECO:0007669"/>
    <property type="project" value="TreeGrafter"/>
</dbReference>
<dbReference type="AlphaFoldDB" id="A0A9J6G550"/>